<evidence type="ECO:0000313" key="2">
    <source>
        <dbReference type="EMBL" id="OXA44080.1"/>
    </source>
</evidence>
<feature type="compositionally biased region" description="Low complexity" evidence="1">
    <location>
        <begin position="281"/>
        <end position="294"/>
    </location>
</feature>
<organism evidence="2 3">
    <name type="scientific">Folsomia candida</name>
    <name type="common">Springtail</name>
    <dbReference type="NCBI Taxonomy" id="158441"/>
    <lineage>
        <taxon>Eukaryota</taxon>
        <taxon>Metazoa</taxon>
        <taxon>Ecdysozoa</taxon>
        <taxon>Arthropoda</taxon>
        <taxon>Hexapoda</taxon>
        <taxon>Collembola</taxon>
        <taxon>Entomobryomorpha</taxon>
        <taxon>Isotomoidea</taxon>
        <taxon>Isotomidae</taxon>
        <taxon>Proisotominae</taxon>
        <taxon>Folsomia</taxon>
    </lineage>
</organism>
<evidence type="ECO:0000313" key="3">
    <source>
        <dbReference type="Proteomes" id="UP000198287"/>
    </source>
</evidence>
<feature type="region of interest" description="Disordered" evidence="1">
    <location>
        <begin position="112"/>
        <end position="147"/>
    </location>
</feature>
<feature type="compositionally biased region" description="Low complexity" evidence="1">
    <location>
        <begin position="213"/>
        <end position="225"/>
    </location>
</feature>
<name>A0A226DG21_FOLCA</name>
<feature type="compositionally biased region" description="Low complexity" evidence="1">
    <location>
        <begin position="113"/>
        <end position="124"/>
    </location>
</feature>
<dbReference type="Pfam" id="PF15087">
    <property type="entry name" value="DUF4551"/>
    <property type="match status" value="2"/>
</dbReference>
<feature type="compositionally biased region" description="Basic and acidic residues" evidence="1">
    <location>
        <begin position="299"/>
        <end position="308"/>
    </location>
</feature>
<feature type="region of interest" description="Disordered" evidence="1">
    <location>
        <begin position="153"/>
        <end position="172"/>
    </location>
</feature>
<comment type="caution">
    <text evidence="2">The sequence shown here is derived from an EMBL/GenBank/DDBJ whole genome shotgun (WGS) entry which is preliminary data.</text>
</comment>
<feature type="compositionally biased region" description="Polar residues" evidence="1">
    <location>
        <begin position="158"/>
        <end position="172"/>
    </location>
</feature>
<proteinExistence type="predicted"/>
<dbReference type="PANTHER" id="PTHR35354">
    <property type="entry name" value="RGD1561648"/>
    <property type="match status" value="1"/>
</dbReference>
<sequence length="760" mass="85872">MDQVEHCGNWVGKLGKRNLNLENFLRKLSTDAGFPRYYESCALERKGVLTLRQVVVTDTALIFTENVPKTVLLSIPLANIRGIEMVADRKALLNGGKMQQCICQHVQVHSVPTNNTSTASTKASSRSEEVSSRNGTTTNSGRISATSTTLTLVGSSLNPDSDSSFTDFSRQSSRMEGSVSLSPGLMQAYEPPVFPILPPLLLEQERRRRHEVTTGSTSSSSPFTTHLGGRPGRRSTTKASSQQSDTRKGNQPVWSESKSASDLDGGITTGRRRGGGEKAMSRSLFPSSRSPLNSWTGSSEEKVKERAPRRPRSLDMSQLSKLRHRMLGLVFGDDDDEEKERLSYKSPPPPPSLVISPVTDQGVVTVDFYLYRPNSVLLNELFLFWNRNRLKTLLQEDMDIGEDHHRRYGLRVTEKVFSKLPHLLSNTANPTISSSRRNVLTFHDVLPKLGTLHRTLMKYEQLSRMLWKDWAMVMQLLKLLETYTFYSDMEEDEDVDYFVDRLSSITVLMDIFRLLLEATGPSWFLERTTNSNSNNNNFAYKNNNYISTKGEASSFTHQNEGERSPTTMHDITFTLTRVVFRSPLSILPPNATGRRKVVKEVVCNPRKFAEGQWLSGCDTKAIKAVSMVHNSSVALLHEILSTVHFSSKDKERAKFMSCLQSCSLESYLLLSMTQLLNLLWDNGVQLGASQTVMLFRHVSIAQTLMVSVPSTLEHLRYNFCEEFRYFVHEESANKKIPDRYPLKPTLLRMCEHLRQEIIDK</sequence>
<gene>
    <name evidence="2" type="ORF">Fcan01_21324</name>
</gene>
<dbReference type="EMBL" id="LNIX01000020">
    <property type="protein sequence ID" value="OXA44080.1"/>
    <property type="molecule type" value="Genomic_DNA"/>
</dbReference>
<dbReference type="PANTHER" id="PTHR35354:SF1">
    <property type="entry name" value="RGD1561648"/>
    <property type="match status" value="1"/>
</dbReference>
<dbReference type="Proteomes" id="UP000198287">
    <property type="component" value="Unassembled WGS sequence"/>
</dbReference>
<evidence type="ECO:0000256" key="1">
    <source>
        <dbReference type="SAM" id="MobiDB-lite"/>
    </source>
</evidence>
<reference evidence="2 3" key="1">
    <citation type="submission" date="2015-12" db="EMBL/GenBank/DDBJ databases">
        <title>The genome of Folsomia candida.</title>
        <authorList>
            <person name="Faddeeva A."/>
            <person name="Derks M.F."/>
            <person name="Anvar Y."/>
            <person name="Smit S."/>
            <person name="Van Straalen N."/>
            <person name="Roelofs D."/>
        </authorList>
    </citation>
    <scope>NUCLEOTIDE SEQUENCE [LARGE SCALE GENOMIC DNA]</scope>
    <source>
        <strain evidence="2 3">VU population</strain>
        <tissue evidence="2">Whole body</tissue>
    </source>
</reference>
<keyword evidence="3" id="KW-1185">Reference proteome</keyword>
<protein>
    <submittedName>
        <fullName evidence="2">Uncharacterized protein</fullName>
    </submittedName>
</protein>
<dbReference type="InterPro" id="IPR027878">
    <property type="entry name" value="DUF4551"/>
</dbReference>
<feature type="compositionally biased region" description="Polar residues" evidence="1">
    <location>
        <begin position="132"/>
        <end position="143"/>
    </location>
</feature>
<dbReference type="AlphaFoldDB" id="A0A226DG21"/>
<feature type="region of interest" description="Disordered" evidence="1">
    <location>
        <begin position="208"/>
        <end position="313"/>
    </location>
</feature>
<dbReference type="OrthoDB" id="6022562at2759"/>
<accession>A0A226DG21</accession>